<accession>A0A5C3NXT7</accession>
<protein>
    <submittedName>
        <fullName evidence="2">Uncharacterized protein</fullName>
    </submittedName>
</protein>
<organism evidence="2 3">
    <name type="scientific">Polyporus arcularius HHB13444</name>
    <dbReference type="NCBI Taxonomy" id="1314778"/>
    <lineage>
        <taxon>Eukaryota</taxon>
        <taxon>Fungi</taxon>
        <taxon>Dikarya</taxon>
        <taxon>Basidiomycota</taxon>
        <taxon>Agaricomycotina</taxon>
        <taxon>Agaricomycetes</taxon>
        <taxon>Polyporales</taxon>
        <taxon>Polyporaceae</taxon>
        <taxon>Polyporus</taxon>
    </lineage>
</organism>
<reference evidence="2 3" key="1">
    <citation type="journal article" date="2019" name="Nat. Ecol. Evol.">
        <title>Megaphylogeny resolves global patterns of mushroom evolution.</title>
        <authorList>
            <person name="Varga T."/>
            <person name="Krizsan K."/>
            <person name="Foldi C."/>
            <person name="Dima B."/>
            <person name="Sanchez-Garcia M."/>
            <person name="Sanchez-Ramirez S."/>
            <person name="Szollosi G.J."/>
            <person name="Szarkandi J.G."/>
            <person name="Papp V."/>
            <person name="Albert L."/>
            <person name="Andreopoulos W."/>
            <person name="Angelini C."/>
            <person name="Antonin V."/>
            <person name="Barry K.W."/>
            <person name="Bougher N.L."/>
            <person name="Buchanan P."/>
            <person name="Buyck B."/>
            <person name="Bense V."/>
            <person name="Catcheside P."/>
            <person name="Chovatia M."/>
            <person name="Cooper J."/>
            <person name="Damon W."/>
            <person name="Desjardin D."/>
            <person name="Finy P."/>
            <person name="Geml J."/>
            <person name="Haridas S."/>
            <person name="Hughes K."/>
            <person name="Justo A."/>
            <person name="Karasinski D."/>
            <person name="Kautmanova I."/>
            <person name="Kiss B."/>
            <person name="Kocsube S."/>
            <person name="Kotiranta H."/>
            <person name="LaButti K.M."/>
            <person name="Lechner B.E."/>
            <person name="Liimatainen K."/>
            <person name="Lipzen A."/>
            <person name="Lukacs Z."/>
            <person name="Mihaltcheva S."/>
            <person name="Morgado L.N."/>
            <person name="Niskanen T."/>
            <person name="Noordeloos M.E."/>
            <person name="Ohm R.A."/>
            <person name="Ortiz-Santana B."/>
            <person name="Ovrebo C."/>
            <person name="Racz N."/>
            <person name="Riley R."/>
            <person name="Savchenko A."/>
            <person name="Shiryaev A."/>
            <person name="Soop K."/>
            <person name="Spirin V."/>
            <person name="Szebenyi C."/>
            <person name="Tomsovsky M."/>
            <person name="Tulloss R.E."/>
            <person name="Uehling J."/>
            <person name="Grigoriev I.V."/>
            <person name="Vagvolgyi C."/>
            <person name="Papp T."/>
            <person name="Martin F.M."/>
            <person name="Miettinen O."/>
            <person name="Hibbett D.S."/>
            <person name="Nagy L.G."/>
        </authorList>
    </citation>
    <scope>NUCLEOTIDE SEQUENCE [LARGE SCALE GENOMIC DNA]</scope>
    <source>
        <strain evidence="2 3">HHB13444</strain>
    </source>
</reference>
<dbReference type="InParanoid" id="A0A5C3NXT7"/>
<evidence type="ECO:0000313" key="2">
    <source>
        <dbReference type="EMBL" id="TFK81347.1"/>
    </source>
</evidence>
<name>A0A5C3NXT7_9APHY</name>
<dbReference type="EMBL" id="ML211617">
    <property type="protein sequence ID" value="TFK81347.1"/>
    <property type="molecule type" value="Genomic_DNA"/>
</dbReference>
<evidence type="ECO:0000256" key="1">
    <source>
        <dbReference type="SAM" id="MobiDB-lite"/>
    </source>
</evidence>
<dbReference type="Proteomes" id="UP000308197">
    <property type="component" value="Unassembled WGS sequence"/>
</dbReference>
<sequence length="135" mass="14813">MYLQVPSPTRDPIYYPAYPRQTIPALVTSSLTVQLREGPCRANPRRPCKIHTRFVAASREDERPGPLYRATIVPASPQTAAGPVFLAAAWMPASSRRDAIGQRGPVHPQLTSTQQKGGHRHDTSPRTLLGACYLA</sequence>
<keyword evidence="3" id="KW-1185">Reference proteome</keyword>
<proteinExistence type="predicted"/>
<evidence type="ECO:0000313" key="3">
    <source>
        <dbReference type="Proteomes" id="UP000308197"/>
    </source>
</evidence>
<feature type="region of interest" description="Disordered" evidence="1">
    <location>
        <begin position="98"/>
        <end position="125"/>
    </location>
</feature>
<gene>
    <name evidence="2" type="ORF">K466DRAFT_342068</name>
</gene>
<dbReference type="AlphaFoldDB" id="A0A5C3NXT7"/>